<accession>A0ABP7INA0</accession>
<evidence type="ECO:0000256" key="3">
    <source>
        <dbReference type="ARBA" id="ARBA00023163"/>
    </source>
</evidence>
<dbReference type="InterPro" id="IPR036390">
    <property type="entry name" value="WH_DNA-bd_sf"/>
</dbReference>
<dbReference type="PROSITE" id="PS51118">
    <property type="entry name" value="HTH_HXLR"/>
    <property type="match status" value="1"/>
</dbReference>
<keyword evidence="2" id="KW-0238">DNA-binding</keyword>
<gene>
    <name evidence="5" type="ORF">GCM10022226_48570</name>
</gene>
<dbReference type="PANTHER" id="PTHR33204">
    <property type="entry name" value="TRANSCRIPTIONAL REGULATOR, MARR FAMILY"/>
    <property type="match status" value="1"/>
</dbReference>
<dbReference type="InterPro" id="IPR036388">
    <property type="entry name" value="WH-like_DNA-bd_sf"/>
</dbReference>
<name>A0ABP7INA0_9ACTN</name>
<evidence type="ECO:0000313" key="5">
    <source>
        <dbReference type="EMBL" id="GAA3822409.1"/>
    </source>
</evidence>
<feature type="domain" description="HTH hxlR-type" evidence="4">
    <location>
        <begin position="11"/>
        <end position="109"/>
    </location>
</feature>
<dbReference type="RefSeq" id="WP_344944436.1">
    <property type="nucleotide sequence ID" value="NZ_BAAAZR010000017.1"/>
</dbReference>
<reference evidence="6" key="1">
    <citation type="journal article" date="2019" name="Int. J. Syst. Evol. Microbiol.">
        <title>The Global Catalogue of Microorganisms (GCM) 10K type strain sequencing project: providing services to taxonomists for standard genome sequencing and annotation.</title>
        <authorList>
            <consortium name="The Broad Institute Genomics Platform"/>
            <consortium name="The Broad Institute Genome Sequencing Center for Infectious Disease"/>
            <person name="Wu L."/>
            <person name="Ma J."/>
        </authorList>
    </citation>
    <scope>NUCLEOTIDE SEQUENCE [LARGE SCALE GENOMIC DNA]</scope>
    <source>
        <strain evidence="6">JCM 16908</strain>
    </source>
</reference>
<comment type="caution">
    <text evidence="5">The sequence shown here is derived from an EMBL/GenBank/DDBJ whole genome shotgun (WGS) entry which is preliminary data.</text>
</comment>
<evidence type="ECO:0000256" key="2">
    <source>
        <dbReference type="ARBA" id="ARBA00023125"/>
    </source>
</evidence>
<sequence>MPTSRSYGDACGIARALDVVGERWALLVVRELLLGAQRFSDVRRALAGASSNLVSDRLRELGERGVVRRRKLPPPAGSWVYELTEWGRKLEPIVLALGAWGVRVPLPPAPATLSATSVLLYLRSSARPDPKAPPAIYRLELDDRVWTIRTADAQVQVELGEPARADASLCTDPRTLNALLDDPATLDAAMSDGNAAATGDLPALRRLLRAVTTP</sequence>
<dbReference type="PANTHER" id="PTHR33204:SF18">
    <property type="entry name" value="TRANSCRIPTIONAL REGULATORY PROTEIN"/>
    <property type="match status" value="1"/>
</dbReference>
<keyword evidence="6" id="KW-1185">Reference proteome</keyword>
<dbReference type="InterPro" id="IPR036527">
    <property type="entry name" value="SCP2_sterol-bd_dom_sf"/>
</dbReference>
<dbReference type="Pfam" id="PF01638">
    <property type="entry name" value="HxlR"/>
    <property type="match status" value="1"/>
</dbReference>
<dbReference type="SUPFAM" id="SSF55718">
    <property type="entry name" value="SCP-like"/>
    <property type="match status" value="1"/>
</dbReference>
<dbReference type="EMBL" id="BAAAZR010000017">
    <property type="protein sequence ID" value="GAA3822409.1"/>
    <property type="molecule type" value="Genomic_DNA"/>
</dbReference>
<keyword evidence="1" id="KW-0805">Transcription regulation</keyword>
<protein>
    <submittedName>
        <fullName evidence="5">Winged helix-turn-helix transcriptional regulator</fullName>
    </submittedName>
</protein>
<dbReference type="Proteomes" id="UP001500888">
    <property type="component" value="Unassembled WGS sequence"/>
</dbReference>
<dbReference type="Gene3D" id="1.10.10.10">
    <property type="entry name" value="Winged helix-like DNA-binding domain superfamily/Winged helix DNA-binding domain"/>
    <property type="match status" value="1"/>
</dbReference>
<proteinExistence type="predicted"/>
<keyword evidence="3" id="KW-0804">Transcription</keyword>
<dbReference type="SUPFAM" id="SSF46785">
    <property type="entry name" value="Winged helix' DNA-binding domain"/>
    <property type="match status" value="1"/>
</dbReference>
<evidence type="ECO:0000259" key="4">
    <source>
        <dbReference type="PROSITE" id="PS51118"/>
    </source>
</evidence>
<evidence type="ECO:0000256" key="1">
    <source>
        <dbReference type="ARBA" id="ARBA00023015"/>
    </source>
</evidence>
<evidence type="ECO:0000313" key="6">
    <source>
        <dbReference type="Proteomes" id="UP001500888"/>
    </source>
</evidence>
<organism evidence="5 6">
    <name type="scientific">Sphaerisporangium flaviroseum</name>
    <dbReference type="NCBI Taxonomy" id="509199"/>
    <lineage>
        <taxon>Bacteria</taxon>
        <taxon>Bacillati</taxon>
        <taxon>Actinomycetota</taxon>
        <taxon>Actinomycetes</taxon>
        <taxon>Streptosporangiales</taxon>
        <taxon>Streptosporangiaceae</taxon>
        <taxon>Sphaerisporangium</taxon>
    </lineage>
</organism>
<dbReference type="Gene3D" id="3.30.1050.10">
    <property type="entry name" value="SCP2 sterol-binding domain"/>
    <property type="match status" value="1"/>
</dbReference>
<dbReference type="InterPro" id="IPR002577">
    <property type="entry name" value="HTH_HxlR"/>
</dbReference>